<dbReference type="EMBL" id="JACGCI010000022">
    <property type="protein sequence ID" value="KAF6757455.1"/>
    <property type="molecule type" value="Genomic_DNA"/>
</dbReference>
<evidence type="ECO:0000256" key="1">
    <source>
        <dbReference type="SAM" id="MobiDB-lite"/>
    </source>
</evidence>
<comment type="caution">
    <text evidence="2">The sequence shown here is derived from an EMBL/GenBank/DDBJ whole genome shotgun (WGS) entry which is preliminary data.</text>
</comment>
<evidence type="ECO:0000313" key="3">
    <source>
        <dbReference type="Proteomes" id="UP000521943"/>
    </source>
</evidence>
<protein>
    <submittedName>
        <fullName evidence="2">Uncharacterized protein</fullName>
    </submittedName>
</protein>
<feature type="compositionally biased region" description="Low complexity" evidence="1">
    <location>
        <begin position="68"/>
        <end position="94"/>
    </location>
</feature>
<sequence length="196" mass="21156">MLSISRKVAPIPSFVRAYTAKYPRPRPGTAERPPLKHRDPLLNSPNATVTKFEDDGIVFVHRPPPAAAAPESTTVAPSSPLLRKPTPSMSSPLTTPLPPTIRAEKPVVEKKLLSEEEIAKMKELRLSRPGEVFDQHTREDVRCLAVHRGATFANSDVAAQEDPEATGRRTRQAPGALERATPAGQSSPGQAPGVLV</sequence>
<name>A0A8H6I203_9AGAR</name>
<reference evidence="2 3" key="1">
    <citation type="submission" date="2020-07" db="EMBL/GenBank/DDBJ databases">
        <title>Comparative genomics of pyrophilous fungi reveals a link between fire events and developmental genes.</title>
        <authorList>
            <consortium name="DOE Joint Genome Institute"/>
            <person name="Steindorff A.S."/>
            <person name="Carver A."/>
            <person name="Calhoun S."/>
            <person name="Stillman K."/>
            <person name="Liu H."/>
            <person name="Lipzen A."/>
            <person name="Pangilinan J."/>
            <person name="Labutti K."/>
            <person name="Bruns T.D."/>
            <person name="Grigoriev I.V."/>
        </authorList>
    </citation>
    <scope>NUCLEOTIDE SEQUENCE [LARGE SCALE GENOMIC DNA]</scope>
    <source>
        <strain evidence="2 3">CBS 144469</strain>
    </source>
</reference>
<feature type="region of interest" description="Disordered" evidence="1">
    <location>
        <begin position="19"/>
        <end position="48"/>
    </location>
</feature>
<dbReference type="OrthoDB" id="6021263at2759"/>
<dbReference type="AlphaFoldDB" id="A0A8H6I203"/>
<dbReference type="Proteomes" id="UP000521943">
    <property type="component" value="Unassembled WGS sequence"/>
</dbReference>
<feature type="region of interest" description="Disordered" evidence="1">
    <location>
        <begin position="62"/>
        <end position="102"/>
    </location>
</feature>
<feature type="region of interest" description="Disordered" evidence="1">
    <location>
        <begin position="152"/>
        <end position="196"/>
    </location>
</feature>
<gene>
    <name evidence="2" type="ORF">DFP72DRAFT_891200</name>
</gene>
<proteinExistence type="predicted"/>
<keyword evidence="3" id="KW-1185">Reference proteome</keyword>
<organism evidence="2 3">
    <name type="scientific">Ephemerocybe angulata</name>
    <dbReference type="NCBI Taxonomy" id="980116"/>
    <lineage>
        <taxon>Eukaryota</taxon>
        <taxon>Fungi</taxon>
        <taxon>Dikarya</taxon>
        <taxon>Basidiomycota</taxon>
        <taxon>Agaricomycotina</taxon>
        <taxon>Agaricomycetes</taxon>
        <taxon>Agaricomycetidae</taxon>
        <taxon>Agaricales</taxon>
        <taxon>Agaricineae</taxon>
        <taxon>Psathyrellaceae</taxon>
        <taxon>Ephemerocybe</taxon>
    </lineage>
</organism>
<evidence type="ECO:0000313" key="2">
    <source>
        <dbReference type="EMBL" id="KAF6757455.1"/>
    </source>
</evidence>
<accession>A0A8H6I203</accession>
<feature type="non-terminal residue" evidence="2">
    <location>
        <position position="196"/>
    </location>
</feature>